<dbReference type="OrthoDB" id="1364940at2"/>
<dbReference type="EMBL" id="MUHG01000018">
    <property type="protein sequence ID" value="OXB19411.1"/>
    <property type="molecule type" value="Genomic_DNA"/>
</dbReference>
<protein>
    <submittedName>
        <fullName evidence="1">Uncharacterized protein</fullName>
    </submittedName>
</protein>
<sequence length="84" mass="9796">MNLEKLNIEKIETEKIVKSVWIAKTTIYTPTKTDIEMKGESEINAYEKLISFLKCDQKPKEVKTLPNGNKIYHFKKMPDHDKAV</sequence>
<evidence type="ECO:0000313" key="3">
    <source>
        <dbReference type="Proteomes" id="UP000180252"/>
    </source>
</evidence>
<dbReference type="EMBL" id="MIKE01000024">
    <property type="protein sequence ID" value="OHT44453.1"/>
    <property type="molecule type" value="Genomic_DNA"/>
</dbReference>
<comment type="caution">
    <text evidence="1">The sequence shown here is derived from an EMBL/GenBank/DDBJ whole genome shotgun (WGS) entry which is preliminary data.</text>
</comment>
<dbReference type="Proteomes" id="UP000180252">
    <property type="component" value="Unassembled WGS sequence"/>
</dbReference>
<evidence type="ECO:0000313" key="4">
    <source>
        <dbReference type="Proteomes" id="UP000198319"/>
    </source>
</evidence>
<gene>
    <name evidence="2" type="ORF">B0A71_12775</name>
    <name evidence="1" type="ORF">BHE19_12095</name>
</gene>
<reference evidence="2 4" key="3">
    <citation type="submission" date="2016-11" db="EMBL/GenBank/DDBJ databases">
        <title>Whole genomes of Flavobacteriaceae.</title>
        <authorList>
            <person name="Stine C."/>
            <person name="Li C."/>
            <person name="Tadesse D."/>
        </authorList>
    </citation>
    <scope>NUCLEOTIDE SEQUENCE [LARGE SCALE GENOMIC DNA]</scope>
    <source>
        <strain evidence="2 4">ATCC BAA-2541</strain>
    </source>
</reference>
<proteinExistence type="predicted"/>
<organism evidence="1 3">
    <name type="scientific">Flavobacterium tructae</name>
    <dbReference type="NCBI Taxonomy" id="1114873"/>
    <lineage>
        <taxon>Bacteria</taxon>
        <taxon>Pseudomonadati</taxon>
        <taxon>Bacteroidota</taxon>
        <taxon>Flavobacteriia</taxon>
        <taxon>Flavobacteriales</taxon>
        <taxon>Flavobacteriaceae</taxon>
        <taxon>Flavobacterium</taxon>
    </lineage>
</organism>
<reference evidence="1" key="2">
    <citation type="submission" date="2016-09" db="EMBL/GenBank/DDBJ databases">
        <authorList>
            <person name="Capua I."/>
            <person name="De Benedictis P."/>
            <person name="Joannis T."/>
            <person name="Lombin L.H."/>
            <person name="Cattoli G."/>
        </authorList>
    </citation>
    <scope>NUCLEOTIDE SEQUENCE [LARGE SCALE GENOMIC DNA]</scope>
    <source>
        <strain evidence="1">MSU</strain>
    </source>
</reference>
<name>A0A1S1J826_9FLAO</name>
<dbReference type="STRING" id="1278819.BHE19_12095"/>
<keyword evidence="4" id="KW-1185">Reference proteome</keyword>
<evidence type="ECO:0000313" key="1">
    <source>
        <dbReference type="EMBL" id="OHT44453.1"/>
    </source>
</evidence>
<dbReference type="AlphaFoldDB" id="A0A1S1J826"/>
<dbReference type="Proteomes" id="UP000198319">
    <property type="component" value="Unassembled WGS sequence"/>
</dbReference>
<reference evidence="3" key="1">
    <citation type="submission" date="2016-09" db="EMBL/GenBank/DDBJ databases">
        <authorList>
            <person name="Chen S."/>
            <person name="Walker E."/>
        </authorList>
    </citation>
    <scope>NUCLEOTIDE SEQUENCE [LARGE SCALE GENOMIC DNA]</scope>
    <source>
        <strain evidence="3">MSU</strain>
    </source>
</reference>
<accession>A0A1S1J826</accession>
<evidence type="ECO:0000313" key="2">
    <source>
        <dbReference type="EMBL" id="OXB19411.1"/>
    </source>
</evidence>
<dbReference type="RefSeq" id="WP_070907718.1">
    <property type="nucleotide sequence ID" value="NZ_MIKE01000024.1"/>
</dbReference>